<evidence type="ECO:0000313" key="3">
    <source>
        <dbReference type="EMBL" id="KAF2756522.1"/>
    </source>
</evidence>
<dbReference type="EMBL" id="ML996575">
    <property type="protein sequence ID" value="KAF2756522.1"/>
    <property type="molecule type" value="Genomic_DNA"/>
</dbReference>
<evidence type="ECO:0000313" key="4">
    <source>
        <dbReference type="Proteomes" id="UP000799437"/>
    </source>
</evidence>
<comment type="similarity">
    <text evidence="1">Belongs to the short-chain dehydrogenases/reductases (SDR) family.</text>
</comment>
<dbReference type="RefSeq" id="XP_033598973.1">
    <property type="nucleotide sequence ID" value="XM_033748310.1"/>
</dbReference>
<gene>
    <name evidence="3" type="ORF">EJ05DRAFT_512173</name>
</gene>
<name>A0A6A6W0U8_9PEZI</name>
<dbReference type="Proteomes" id="UP000799437">
    <property type="component" value="Unassembled WGS sequence"/>
</dbReference>
<proteinExistence type="inferred from homology"/>
<dbReference type="AlphaFoldDB" id="A0A6A6W0U8"/>
<organism evidence="3 4">
    <name type="scientific">Pseudovirgaria hyperparasitica</name>
    <dbReference type="NCBI Taxonomy" id="470096"/>
    <lineage>
        <taxon>Eukaryota</taxon>
        <taxon>Fungi</taxon>
        <taxon>Dikarya</taxon>
        <taxon>Ascomycota</taxon>
        <taxon>Pezizomycotina</taxon>
        <taxon>Dothideomycetes</taxon>
        <taxon>Dothideomycetes incertae sedis</taxon>
        <taxon>Acrospermales</taxon>
        <taxon>Acrospermaceae</taxon>
        <taxon>Pseudovirgaria</taxon>
    </lineage>
</organism>
<dbReference type="SUPFAM" id="SSF51735">
    <property type="entry name" value="NAD(P)-binding Rossmann-fold domains"/>
    <property type="match status" value="1"/>
</dbReference>
<dbReference type="PRINTS" id="PR00081">
    <property type="entry name" value="GDHRDH"/>
</dbReference>
<dbReference type="GeneID" id="54489364"/>
<dbReference type="InterPro" id="IPR036291">
    <property type="entry name" value="NAD(P)-bd_dom_sf"/>
</dbReference>
<dbReference type="OrthoDB" id="191139at2759"/>
<keyword evidence="4" id="KW-1185">Reference proteome</keyword>
<evidence type="ECO:0000256" key="2">
    <source>
        <dbReference type="ARBA" id="ARBA00023002"/>
    </source>
</evidence>
<dbReference type="PANTHER" id="PTHR24320:SF274">
    <property type="entry name" value="CHAIN DEHYDROGENASE, PUTATIVE (AFU_ORTHOLOGUE AFUA_4G00440)-RELATED"/>
    <property type="match status" value="1"/>
</dbReference>
<dbReference type="PANTHER" id="PTHR24320">
    <property type="entry name" value="RETINOL DEHYDROGENASE"/>
    <property type="match status" value="1"/>
</dbReference>
<accession>A0A6A6W0U8</accession>
<reference evidence="3" key="1">
    <citation type="journal article" date="2020" name="Stud. Mycol.">
        <title>101 Dothideomycetes genomes: a test case for predicting lifestyles and emergence of pathogens.</title>
        <authorList>
            <person name="Haridas S."/>
            <person name="Albert R."/>
            <person name="Binder M."/>
            <person name="Bloem J."/>
            <person name="Labutti K."/>
            <person name="Salamov A."/>
            <person name="Andreopoulos B."/>
            <person name="Baker S."/>
            <person name="Barry K."/>
            <person name="Bills G."/>
            <person name="Bluhm B."/>
            <person name="Cannon C."/>
            <person name="Castanera R."/>
            <person name="Culley D."/>
            <person name="Daum C."/>
            <person name="Ezra D."/>
            <person name="Gonzalez J."/>
            <person name="Henrissat B."/>
            <person name="Kuo A."/>
            <person name="Liang C."/>
            <person name="Lipzen A."/>
            <person name="Lutzoni F."/>
            <person name="Magnuson J."/>
            <person name="Mondo S."/>
            <person name="Nolan M."/>
            <person name="Ohm R."/>
            <person name="Pangilinan J."/>
            <person name="Park H.-J."/>
            <person name="Ramirez L."/>
            <person name="Alfaro M."/>
            <person name="Sun H."/>
            <person name="Tritt A."/>
            <person name="Yoshinaga Y."/>
            <person name="Zwiers L.-H."/>
            <person name="Turgeon B."/>
            <person name="Goodwin S."/>
            <person name="Spatafora J."/>
            <person name="Crous P."/>
            <person name="Grigoriev I."/>
        </authorList>
    </citation>
    <scope>NUCLEOTIDE SEQUENCE</scope>
    <source>
        <strain evidence="3">CBS 121739</strain>
    </source>
</reference>
<dbReference type="Pfam" id="PF00106">
    <property type="entry name" value="adh_short"/>
    <property type="match status" value="1"/>
</dbReference>
<keyword evidence="2" id="KW-0560">Oxidoreductase</keyword>
<evidence type="ECO:0000256" key="1">
    <source>
        <dbReference type="ARBA" id="ARBA00006484"/>
    </source>
</evidence>
<dbReference type="GO" id="GO:0016491">
    <property type="term" value="F:oxidoreductase activity"/>
    <property type="evidence" value="ECO:0007669"/>
    <property type="project" value="UniProtKB-KW"/>
</dbReference>
<dbReference type="InterPro" id="IPR002347">
    <property type="entry name" value="SDR_fam"/>
</dbReference>
<protein>
    <submittedName>
        <fullName evidence="3">Short chain dehydrogenase</fullName>
    </submittedName>
</protein>
<sequence>MSRILITGSADGLGALAARDLQTRGHKVYLHARSAQRAKDAMASCPGAQQCLIADLSSLSDVKTLASDLKSLGPWDAIVHSAGVMHGQSGKTTAESWGTIFATNTVAPYVITSIVGGACRRYVFLSSSMESSGDPMLRGIESCSYSDSKLHNIMLASYFARVLKGAGVEESNALDPGWVPTAMGGRGAPGSLDGAVETYRRLAEGAGSTGGFWRPYAKKGSPVHGKEAFDEGVQGRLVGELARLTGVELAG</sequence>
<dbReference type="Gene3D" id="3.40.50.720">
    <property type="entry name" value="NAD(P)-binding Rossmann-like Domain"/>
    <property type="match status" value="1"/>
</dbReference>